<evidence type="ECO:0000313" key="2">
    <source>
        <dbReference type="EMBL" id="CAF4042300.1"/>
    </source>
</evidence>
<name>A0A819NVE8_9BILA</name>
<evidence type="ECO:0000313" key="3">
    <source>
        <dbReference type="Proteomes" id="UP000663823"/>
    </source>
</evidence>
<reference evidence="1" key="1">
    <citation type="submission" date="2021-02" db="EMBL/GenBank/DDBJ databases">
        <authorList>
            <person name="Nowell W R."/>
        </authorList>
    </citation>
    <scope>NUCLEOTIDE SEQUENCE</scope>
</reference>
<gene>
    <name evidence="2" type="ORF">FNK824_LOCUS28247</name>
    <name evidence="1" type="ORF">OTI717_LOCUS29103</name>
</gene>
<dbReference type="Proteomes" id="UP000663874">
    <property type="component" value="Unassembled WGS sequence"/>
</dbReference>
<dbReference type="AlphaFoldDB" id="A0A819NVE8"/>
<evidence type="ECO:0000313" key="1">
    <source>
        <dbReference type="EMBL" id="CAF4002676.1"/>
    </source>
</evidence>
<sequence length="254" mass="29715">MLHLLAKRACITNRQTLYFSKSIVHSYFKRIPELPPPVEGIDAVFHSETLPSFEHATPQVVVSGGLRLCSEFDTTIQQHVEKLANDTSKPTFESIFNPIEDLNVPFETGHYTIRQLALVKQRTFAKLFSKFDSHFSIHREYRFQDPALFNLVQNLNTDENRRKLKDWQQTLINVYLYYGKLNGCHLNNENLDQMQLLNGKLSQYQYSFAQKLLYANKTFTHLELDPFAFDDVPYHIKQQFAVDKYDIDTLWASK</sequence>
<dbReference type="EMBL" id="CAJOBE010007653">
    <property type="protein sequence ID" value="CAF4042300.1"/>
    <property type="molecule type" value="Genomic_DNA"/>
</dbReference>
<dbReference type="SUPFAM" id="SSF55486">
    <property type="entry name" value="Metalloproteases ('zincins'), catalytic domain"/>
    <property type="match status" value="1"/>
</dbReference>
<proteinExistence type="predicted"/>
<organism evidence="1 3">
    <name type="scientific">Rotaria sordida</name>
    <dbReference type="NCBI Taxonomy" id="392033"/>
    <lineage>
        <taxon>Eukaryota</taxon>
        <taxon>Metazoa</taxon>
        <taxon>Spiralia</taxon>
        <taxon>Gnathifera</taxon>
        <taxon>Rotifera</taxon>
        <taxon>Eurotatoria</taxon>
        <taxon>Bdelloidea</taxon>
        <taxon>Philodinida</taxon>
        <taxon>Philodinidae</taxon>
        <taxon>Rotaria</taxon>
    </lineage>
</organism>
<comment type="caution">
    <text evidence="1">The sequence shown here is derived from an EMBL/GenBank/DDBJ whole genome shotgun (WGS) entry which is preliminary data.</text>
</comment>
<accession>A0A819NVE8</accession>
<dbReference type="Gene3D" id="1.10.1370.40">
    <property type="match status" value="1"/>
</dbReference>
<protein>
    <submittedName>
        <fullName evidence="1">Uncharacterized protein</fullName>
    </submittedName>
</protein>
<dbReference type="Proteomes" id="UP000663823">
    <property type="component" value="Unassembled WGS sequence"/>
</dbReference>
<dbReference type="EMBL" id="CAJOAX010007176">
    <property type="protein sequence ID" value="CAF4002676.1"/>
    <property type="molecule type" value="Genomic_DNA"/>
</dbReference>